<keyword evidence="11" id="KW-1185">Reference proteome</keyword>
<dbReference type="InterPro" id="IPR000515">
    <property type="entry name" value="MetI-like"/>
</dbReference>
<protein>
    <submittedName>
        <fullName evidence="10">Sugar ABC transporter permease</fullName>
    </submittedName>
</protein>
<keyword evidence="5 7" id="KW-1133">Transmembrane helix</keyword>
<keyword evidence="2 7" id="KW-0813">Transport</keyword>
<proteinExistence type="inferred from homology"/>
<dbReference type="InterPro" id="IPR035906">
    <property type="entry name" value="MetI-like_sf"/>
</dbReference>
<name>A0A6L9SI02_9ACTN</name>
<evidence type="ECO:0000256" key="6">
    <source>
        <dbReference type="ARBA" id="ARBA00023136"/>
    </source>
</evidence>
<dbReference type="SUPFAM" id="SSF160964">
    <property type="entry name" value="MalF N-terminal region-like"/>
    <property type="match status" value="1"/>
</dbReference>
<dbReference type="GO" id="GO:0005886">
    <property type="term" value="C:plasma membrane"/>
    <property type="evidence" value="ECO:0007669"/>
    <property type="project" value="UniProtKB-SubCell"/>
</dbReference>
<evidence type="ECO:0000259" key="9">
    <source>
        <dbReference type="PROSITE" id="PS50928"/>
    </source>
</evidence>
<feature type="transmembrane region" description="Helical" evidence="7">
    <location>
        <begin position="364"/>
        <end position="389"/>
    </location>
</feature>
<dbReference type="Gene3D" id="1.10.3720.10">
    <property type="entry name" value="MetI-like"/>
    <property type="match status" value="1"/>
</dbReference>
<reference evidence="10 11" key="1">
    <citation type="submission" date="2020-02" db="EMBL/GenBank/DDBJ databases">
        <authorList>
            <person name="Li X.-J."/>
            <person name="Han X.-M."/>
        </authorList>
    </citation>
    <scope>NUCLEOTIDE SEQUENCE [LARGE SCALE GENOMIC DNA]</scope>
    <source>
        <strain evidence="10 11">CCTCC AB 2017055</strain>
    </source>
</reference>
<evidence type="ECO:0000256" key="8">
    <source>
        <dbReference type="SAM" id="MobiDB-lite"/>
    </source>
</evidence>
<sequence>MDRGASGPGSVPHRRRVRAPVPIRAWLRRRRRHSGRRHPGHRRRQPGDRRGHPAGRRVRPGRPGRLTEARAPARCAAVTSHTSAGRRAPPHQARIPEDSVRALRQRAATDERVAGWIFVIPVLVGIGTFLIVPIGMALWISFTDWNGLSPPEQAEFVGLDNYRELVTAEGDPRRDFAMAVRNNLYYVLGVVPAQTAIAFILAVIVNQKFLRGKGFFRTAYYFPSITSSIAISLVFLFLFQRSGAINQLISGLLPGAEFRMNWLDNADGVLHNAVGLVGVDTPPAILTDTSVLGLSLWQWLSGPSVTLFAIMILATWTTTGTMMLIFLAGLQNIPPDVEEASRVDGASALQRFRLVTIPMMKQPLFFVLTIGLIGTWQVFDQIFVISAGGPQKTTLTPAYLIYREGFQNFSMGRATAVAFLLFALIIVFTLVQRRILKPERA</sequence>
<dbReference type="InterPro" id="IPR051393">
    <property type="entry name" value="ABC_transporter_permease"/>
</dbReference>
<feature type="compositionally biased region" description="Basic residues" evidence="8">
    <location>
        <begin position="52"/>
        <end position="62"/>
    </location>
</feature>
<evidence type="ECO:0000256" key="7">
    <source>
        <dbReference type="RuleBase" id="RU363032"/>
    </source>
</evidence>
<dbReference type="PANTHER" id="PTHR30193">
    <property type="entry name" value="ABC TRANSPORTER PERMEASE PROTEIN"/>
    <property type="match status" value="1"/>
</dbReference>
<feature type="domain" description="ABC transmembrane type-1" evidence="9">
    <location>
        <begin position="180"/>
        <end position="432"/>
    </location>
</feature>
<evidence type="ECO:0000256" key="1">
    <source>
        <dbReference type="ARBA" id="ARBA00004651"/>
    </source>
</evidence>
<dbReference type="PROSITE" id="PS50928">
    <property type="entry name" value="ABC_TM1"/>
    <property type="match status" value="1"/>
</dbReference>
<keyword evidence="3" id="KW-1003">Cell membrane</keyword>
<feature type="transmembrane region" description="Helical" evidence="7">
    <location>
        <begin position="113"/>
        <end position="140"/>
    </location>
</feature>
<gene>
    <name evidence="10" type="ORF">G1H10_28275</name>
</gene>
<dbReference type="Pfam" id="PF00528">
    <property type="entry name" value="BPD_transp_1"/>
    <property type="match status" value="1"/>
</dbReference>
<comment type="caution">
    <text evidence="10">The sequence shown here is derived from an EMBL/GenBank/DDBJ whole genome shotgun (WGS) entry which is preliminary data.</text>
</comment>
<feature type="transmembrane region" description="Helical" evidence="7">
    <location>
        <begin position="305"/>
        <end position="327"/>
    </location>
</feature>
<evidence type="ECO:0000313" key="11">
    <source>
        <dbReference type="Proteomes" id="UP000475214"/>
    </source>
</evidence>
<feature type="transmembrane region" description="Helical" evidence="7">
    <location>
        <begin position="218"/>
        <end position="239"/>
    </location>
</feature>
<dbReference type="GO" id="GO:0055085">
    <property type="term" value="P:transmembrane transport"/>
    <property type="evidence" value="ECO:0007669"/>
    <property type="project" value="InterPro"/>
</dbReference>
<dbReference type="CDD" id="cd06261">
    <property type="entry name" value="TM_PBP2"/>
    <property type="match status" value="1"/>
</dbReference>
<keyword evidence="6 7" id="KW-0472">Membrane</keyword>
<dbReference type="EMBL" id="JAAGOA010000028">
    <property type="protein sequence ID" value="NEE04072.1"/>
    <property type="molecule type" value="Genomic_DNA"/>
</dbReference>
<evidence type="ECO:0000256" key="2">
    <source>
        <dbReference type="ARBA" id="ARBA00022448"/>
    </source>
</evidence>
<evidence type="ECO:0000313" key="10">
    <source>
        <dbReference type="EMBL" id="NEE04072.1"/>
    </source>
</evidence>
<dbReference type="Proteomes" id="UP000475214">
    <property type="component" value="Unassembled WGS sequence"/>
</dbReference>
<evidence type="ECO:0000256" key="5">
    <source>
        <dbReference type="ARBA" id="ARBA00022989"/>
    </source>
</evidence>
<dbReference type="PANTHER" id="PTHR30193:SF37">
    <property type="entry name" value="INNER MEMBRANE ABC TRANSPORTER PERMEASE PROTEIN YCJO"/>
    <property type="match status" value="1"/>
</dbReference>
<feature type="transmembrane region" description="Helical" evidence="7">
    <location>
        <begin position="184"/>
        <end position="206"/>
    </location>
</feature>
<comment type="subcellular location">
    <subcellularLocation>
        <location evidence="1 7">Cell membrane</location>
        <topology evidence="1 7">Multi-pass membrane protein</topology>
    </subcellularLocation>
</comment>
<comment type="similarity">
    <text evidence="7">Belongs to the binding-protein-dependent transport system permease family.</text>
</comment>
<evidence type="ECO:0000256" key="4">
    <source>
        <dbReference type="ARBA" id="ARBA00022692"/>
    </source>
</evidence>
<dbReference type="SUPFAM" id="SSF161098">
    <property type="entry name" value="MetI-like"/>
    <property type="match status" value="1"/>
</dbReference>
<feature type="region of interest" description="Disordered" evidence="8">
    <location>
        <begin position="1"/>
        <end position="93"/>
    </location>
</feature>
<feature type="compositionally biased region" description="Basic residues" evidence="8">
    <location>
        <begin position="26"/>
        <end position="44"/>
    </location>
</feature>
<dbReference type="AlphaFoldDB" id="A0A6L9SI02"/>
<evidence type="ECO:0000256" key="3">
    <source>
        <dbReference type="ARBA" id="ARBA00022475"/>
    </source>
</evidence>
<keyword evidence="4 7" id="KW-0812">Transmembrane</keyword>
<accession>A0A6L9SI02</accession>
<organism evidence="10 11">
    <name type="scientific">Phytoactinopolyspora halotolerans</name>
    <dbReference type="NCBI Taxonomy" id="1981512"/>
    <lineage>
        <taxon>Bacteria</taxon>
        <taxon>Bacillati</taxon>
        <taxon>Actinomycetota</taxon>
        <taxon>Actinomycetes</taxon>
        <taxon>Jiangellales</taxon>
        <taxon>Jiangellaceae</taxon>
        <taxon>Phytoactinopolyspora</taxon>
    </lineage>
</organism>
<feature type="transmembrane region" description="Helical" evidence="7">
    <location>
        <begin position="409"/>
        <end position="431"/>
    </location>
</feature>